<dbReference type="SMART" id="SM00858">
    <property type="entry name" value="SAF"/>
    <property type="match status" value="1"/>
</dbReference>
<protein>
    <submittedName>
        <fullName evidence="4">Galactarate dehydratase</fullName>
    </submittedName>
</protein>
<comment type="similarity">
    <text evidence="1">Belongs to the UxaA family.</text>
</comment>
<dbReference type="InterPro" id="IPR048332">
    <property type="entry name" value="GD_AH_C"/>
</dbReference>
<dbReference type="PANTHER" id="PTHR30536:SF5">
    <property type="entry name" value="ALTRONATE DEHYDRATASE"/>
    <property type="match status" value="1"/>
</dbReference>
<dbReference type="Pfam" id="PF04295">
    <property type="entry name" value="GD_AH_second"/>
    <property type="match status" value="1"/>
</dbReference>
<accession>A0ABR5E104</accession>
<gene>
    <name evidence="4" type="ORF">WH91_05525</name>
</gene>
<organism evidence="4 5">
    <name type="scientific">Devosia psychrophila</name>
    <dbReference type="NCBI Taxonomy" id="728005"/>
    <lineage>
        <taxon>Bacteria</taxon>
        <taxon>Pseudomonadati</taxon>
        <taxon>Pseudomonadota</taxon>
        <taxon>Alphaproteobacteria</taxon>
        <taxon>Hyphomicrobiales</taxon>
        <taxon>Devosiaceae</taxon>
        <taxon>Devosia</taxon>
    </lineage>
</organism>
<dbReference type="RefSeq" id="WP_046170011.1">
    <property type="nucleotide sequence ID" value="NZ_LAPV01000068.1"/>
</dbReference>
<evidence type="ECO:0000256" key="2">
    <source>
        <dbReference type="ARBA" id="ARBA00023239"/>
    </source>
</evidence>
<dbReference type="CDD" id="cd11613">
    <property type="entry name" value="SAF_AH_GD"/>
    <property type="match status" value="1"/>
</dbReference>
<evidence type="ECO:0000259" key="3">
    <source>
        <dbReference type="SMART" id="SM00858"/>
    </source>
</evidence>
<proteinExistence type="inferred from homology"/>
<dbReference type="InterPro" id="IPR007392">
    <property type="entry name" value="GD_AH_second"/>
</dbReference>
<dbReference type="InterPro" id="IPR013974">
    <property type="entry name" value="SAF"/>
</dbReference>
<evidence type="ECO:0000256" key="1">
    <source>
        <dbReference type="ARBA" id="ARBA00010986"/>
    </source>
</evidence>
<dbReference type="Proteomes" id="UP000033519">
    <property type="component" value="Unassembled WGS sequence"/>
</dbReference>
<dbReference type="InterPro" id="IPR044144">
    <property type="entry name" value="SAF_UxaA/GarD"/>
</dbReference>
<name>A0ABR5E104_9HYPH</name>
<dbReference type="Pfam" id="PF08666">
    <property type="entry name" value="SAF"/>
    <property type="match status" value="1"/>
</dbReference>
<evidence type="ECO:0000313" key="4">
    <source>
        <dbReference type="EMBL" id="KKC33977.1"/>
    </source>
</evidence>
<dbReference type="EMBL" id="LAPV01000068">
    <property type="protein sequence ID" value="KKC33977.1"/>
    <property type="molecule type" value="Genomic_DNA"/>
</dbReference>
<dbReference type="Pfam" id="PF20629">
    <property type="entry name" value="GD_AH_C"/>
    <property type="match status" value="1"/>
</dbReference>
<keyword evidence="5" id="KW-1185">Reference proteome</keyword>
<sequence length="503" mass="53892">MPRSLRLSDADNLVLAVDVLNVGDSAGGVVAKARIPRGHKMATRPIAADAPLIKYGQTIGFAREPIAAGDWVHEHNVYVRSFERDYIFSSAARHTEMIPEANRETFMGFKRDNGKVGTRNYIATLTSVNCSASVARFIADEVNRSGILANYPNVDGVIALVHGTGCGIDVKGPAYDVLKRTQWGFATNPNVGGVLMVGLGCEAFQIPRWMKSYDISESSTFRSMTIQETGGTRKTVEAGVQAILDMLPIVNAVHRTSQPVSELVLALQCGGSDGYSGISANPALGAAVDLLVAQGGTAVLSETPEIYGAEHLLTLRAENREVGEKLIERIRWWEAYTAKHDMQMNNNPSPGNKLGGLTTILEKSLGAAAKGGTTNLRAVFEYAEPINERGLVFMDTPGYDPVSATGQVAGGANILCFTTGRGSAFGCKPTPSIKLASNTFIFDQMREDMDINCGDVLDGVSLADKGREIFDEIVRVASGARSKSECLGYGDNEFVPWSLGATM</sequence>
<keyword evidence="2" id="KW-0456">Lyase</keyword>
<dbReference type="Gene3D" id="2.30.130.110">
    <property type="match status" value="1"/>
</dbReference>
<feature type="domain" description="SAF" evidence="3">
    <location>
        <begin position="11"/>
        <end position="78"/>
    </location>
</feature>
<dbReference type="PANTHER" id="PTHR30536">
    <property type="entry name" value="ALTRONATE/GALACTARATE DEHYDRATASE"/>
    <property type="match status" value="1"/>
</dbReference>
<dbReference type="InterPro" id="IPR052172">
    <property type="entry name" value="UxaA_altronate/galactarate_dh"/>
</dbReference>
<reference evidence="4 5" key="1">
    <citation type="submission" date="2015-03" db="EMBL/GenBank/DDBJ databases">
        <authorList>
            <person name="Lepp D."/>
            <person name="Hassan Y.I."/>
            <person name="Li X.-Z."/>
            <person name="Zhou T."/>
        </authorList>
    </citation>
    <scope>NUCLEOTIDE SEQUENCE [LARGE SCALE GENOMIC DNA]</scope>
    <source>
        <strain evidence="4 5">Cr7-05</strain>
    </source>
</reference>
<comment type="caution">
    <text evidence="4">The sequence shown here is derived from an EMBL/GenBank/DDBJ whole genome shotgun (WGS) entry which is preliminary data.</text>
</comment>
<evidence type="ECO:0000313" key="5">
    <source>
        <dbReference type="Proteomes" id="UP000033519"/>
    </source>
</evidence>